<dbReference type="CDD" id="cd06257">
    <property type="entry name" value="DnaJ"/>
    <property type="match status" value="1"/>
</dbReference>
<sequence>MNINRDEALRAQGLAEALMQKSDYTSARKLAIKAHSMDSTLDNISHMTMVCEVHCAATEKTLGNNEMDWYGILQVDVNADDAIIKKQYRKLALLLLI</sequence>
<dbReference type="EMBL" id="QGKX02000088">
    <property type="protein sequence ID" value="KAF3589799.1"/>
    <property type="molecule type" value="Genomic_DNA"/>
</dbReference>
<dbReference type="Pfam" id="PF00226">
    <property type="entry name" value="DnaJ"/>
    <property type="match status" value="1"/>
</dbReference>
<dbReference type="Gene3D" id="1.10.287.110">
    <property type="entry name" value="DnaJ domain"/>
    <property type="match status" value="1"/>
</dbReference>
<comment type="caution">
    <text evidence="2">The sequence shown here is derived from an EMBL/GenBank/DDBJ whole genome shotgun (WGS) entry which is preliminary data.</text>
</comment>
<evidence type="ECO:0000313" key="2">
    <source>
        <dbReference type="EMBL" id="KAF3589799.1"/>
    </source>
</evidence>
<dbReference type="PANTHER" id="PTHR44137">
    <property type="entry name" value="BNAC03G44070D PROTEIN"/>
    <property type="match status" value="1"/>
</dbReference>
<name>A0A8S9SCR2_BRACR</name>
<dbReference type="Proteomes" id="UP000712600">
    <property type="component" value="Unassembled WGS sequence"/>
</dbReference>
<gene>
    <name evidence="2" type="ORF">F2Q69_00032313</name>
</gene>
<dbReference type="SUPFAM" id="SSF46565">
    <property type="entry name" value="Chaperone J-domain"/>
    <property type="match status" value="1"/>
</dbReference>
<dbReference type="InterPro" id="IPR001623">
    <property type="entry name" value="DnaJ_domain"/>
</dbReference>
<proteinExistence type="predicted"/>
<evidence type="ECO:0000259" key="1">
    <source>
        <dbReference type="Pfam" id="PF00226"/>
    </source>
</evidence>
<accession>A0A8S9SCR2</accession>
<protein>
    <recommendedName>
        <fullName evidence="1">J domain-containing protein</fullName>
    </recommendedName>
</protein>
<feature type="domain" description="J" evidence="1">
    <location>
        <begin position="68"/>
        <end position="94"/>
    </location>
</feature>
<dbReference type="AlphaFoldDB" id="A0A8S9SCR2"/>
<dbReference type="InterPro" id="IPR036869">
    <property type="entry name" value="J_dom_sf"/>
</dbReference>
<dbReference type="PANTHER" id="PTHR44137:SF57">
    <property type="entry name" value="CHAPERONE DNAJ-DOMAIN PROTEIN"/>
    <property type="match status" value="1"/>
</dbReference>
<reference evidence="2" key="1">
    <citation type="submission" date="2019-12" db="EMBL/GenBank/DDBJ databases">
        <title>Genome sequencing and annotation of Brassica cretica.</title>
        <authorList>
            <person name="Studholme D.J."/>
            <person name="Sarris P."/>
        </authorList>
    </citation>
    <scope>NUCLEOTIDE SEQUENCE</scope>
    <source>
        <strain evidence="2">PFS-109/04</strain>
        <tissue evidence="2">Leaf</tissue>
    </source>
</reference>
<organism evidence="2 3">
    <name type="scientific">Brassica cretica</name>
    <name type="common">Mustard</name>
    <dbReference type="NCBI Taxonomy" id="69181"/>
    <lineage>
        <taxon>Eukaryota</taxon>
        <taxon>Viridiplantae</taxon>
        <taxon>Streptophyta</taxon>
        <taxon>Embryophyta</taxon>
        <taxon>Tracheophyta</taxon>
        <taxon>Spermatophyta</taxon>
        <taxon>Magnoliopsida</taxon>
        <taxon>eudicotyledons</taxon>
        <taxon>Gunneridae</taxon>
        <taxon>Pentapetalae</taxon>
        <taxon>rosids</taxon>
        <taxon>malvids</taxon>
        <taxon>Brassicales</taxon>
        <taxon>Brassicaceae</taxon>
        <taxon>Brassiceae</taxon>
        <taxon>Brassica</taxon>
    </lineage>
</organism>
<evidence type="ECO:0000313" key="3">
    <source>
        <dbReference type="Proteomes" id="UP000712600"/>
    </source>
</evidence>